<evidence type="ECO:0000256" key="1">
    <source>
        <dbReference type="SAM" id="Phobius"/>
    </source>
</evidence>
<reference evidence="2 3" key="1">
    <citation type="submission" date="2020-04" db="EMBL/GenBank/DDBJ databases">
        <title>MicrobeNet Type strains.</title>
        <authorList>
            <person name="Nicholson A.C."/>
        </authorList>
    </citation>
    <scope>NUCLEOTIDE SEQUENCE [LARGE SCALE GENOMIC DNA]</scope>
    <source>
        <strain evidence="2 3">DSM 22768</strain>
    </source>
</reference>
<keyword evidence="1" id="KW-0472">Membrane</keyword>
<proteinExistence type="predicted"/>
<dbReference type="EMBL" id="JABASA010000018">
    <property type="protein sequence ID" value="NMD49624.1"/>
    <property type="molecule type" value="Genomic_DNA"/>
</dbReference>
<dbReference type="RefSeq" id="WP_018363842.1">
    <property type="nucleotide sequence ID" value="NZ_JABASA010000018.1"/>
</dbReference>
<dbReference type="AlphaFoldDB" id="A0A7X9LEP7"/>
<feature type="transmembrane region" description="Helical" evidence="1">
    <location>
        <begin position="45"/>
        <end position="65"/>
    </location>
</feature>
<comment type="caution">
    <text evidence="2">The sequence shown here is derived from an EMBL/GenBank/DDBJ whole genome shotgun (WGS) entry which is preliminary data.</text>
</comment>
<keyword evidence="1" id="KW-1133">Transmembrane helix</keyword>
<feature type="transmembrane region" description="Helical" evidence="1">
    <location>
        <begin position="12"/>
        <end position="33"/>
    </location>
</feature>
<keyword evidence="1" id="KW-0812">Transmembrane</keyword>
<evidence type="ECO:0000313" key="2">
    <source>
        <dbReference type="EMBL" id="NMD49624.1"/>
    </source>
</evidence>
<accession>A0A7X9LEP7</accession>
<sequence length="249" mass="29256">MIKYFRENFRIFIFLFIFIILLGPIFSVVLSFISKYLNSSLGDWLSFYGSISGIVISVLLIHFQISQEKHRELLKYRPEFVLSYDYQLIKPNCRVYFDDKHWYYLVKKNQKNQFVEPNGFEKSYASDNKRDKICSVEIVNVQPIFNLHIIFGENESCEIIPKLDVDQKIYIISKAHQNEIQTHLLEGKANFEHVPNKVTIYFTTLAGEINSYIYQIDSKGYCSLTKKNYGVGYPKNLAAPRICDYFLSK</sequence>
<organism evidence="2 3">
    <name type="scientific">Streptococcus ratti</name>
    <dbReference type="NCBI Taxonomy" id="1341"/>
    <lineage>
        <taxon>Bacteria</taxon>
        <taxon>Bacillati</taxon>
        <taxon>Bacillota</taxon>
        <taxon>Bacilli</taxon>
        <taxon>Lactobacillales</taxon>
        <taxon>Streptococcaceae</taxon>
        <taxon>Streptococcus</taxon>
    </lineage>
</organism>
<evidence type="ECO:0000313" key="3">
    <source>
        <dbReference type="Proteomes" id="UP000532121"/>
    </source>
</evidence>
<name>A0A7X9LEP7_STRRT</name>
<gene>
    <name evidence="2" type="ORF">HHO37_08115</name>
</gene>
<protein>
    <submittedName>
        <fullName evidence="2">Uncharacterized protein</fullName>
    </submittedName>
</protein>
<dbReference type="Proteomes" id="UP000532121">
    <property type="component" value="Unassembled WGS sequence"/>
</dbReference>